<keyword evidence="9" id="KW-0479">Metal-binding</keyword>
<evidence type="ECO:0000313" key="12">
    <source>
        <dbReference type="Proteomes" id="UP000682428"/>
    </source>
</evidence>
<dbReference type="GeneID" id="80399216"/>
<dbReference type="GO" id="GO:0046872">
    <property type="term" value="F:metal ion binding"/>
    <property type="evidence" value="ECO:0007669"/>
    <property type="project" value="UniProtKB-KW"/>
</dbReference>
<proteinExistence type="predicted"/>
<name>A0A8S5L191_9VIRU</name>
<dbReference type="GO" id="GO:0000166">
    <property type="term" value="F:nucleotide binding"/>
    <property type="evidence" value="ECO:0007669"/>
    <property type="project" value="UniProtKB-KW"/>
</dbReference>
<keyword evidence="5" id="KW-0547">Nucleotide-binding</keyword>
<keyword evidence="3" id="KW-0808">Transferase</keyword>
<evidence type="ECO:0000256" key="5">
    <source>
        <dbReference type="ARBA" id="ARBA00022741"/>
    </source>
</evidence>
<evidence type="ECO:0000313" key="11">
    <source>
        <dbReference type="EMBL" id="DAD51199.1"/>
    </source>
</evidence>
<evidence type="ECO:0000256" key="3">
    <source>
        <dbReference type="ARBA" id="ARBA00022679"/>
    </source>
</evidence>
<dbReference type="EC" id="2.7.7.48" evidence="1"/>
<dbReference type="EMBL" id="BK013750">
    <property type="protein sequence ID" value="DAD51199.1"/>
    <property type="molecule type" value="Genomic_RNA"/>
</dbReference>
<evidence type="ECO:0000256" key="4">
    <source>
        <dbReference type="ARBA" id="ARBA00022695"/>
    </source>
</evidence>
<reference evidence="11" key="1">
    <citation type="submission" date="2020-09" db="EMBL/GenBank/DDBJ databases">
        <title>Leviviricetes taxonomy.</title>
        <authorList>
            <person name="Stockdale S.R."/>
            <person name="Callanan J."/>
            <person name="Adriaenssens E.M."/>
            <person name="Kuhn J.H."/>
            <person name="Rumnieks J."/>
            <person name="Shkoporov A."/>
            <person name="Draper L.A."/>
            <person name="Ross P."/>
            <person name="Hill C."/>
        </authorList>
    </citation>
    <scope>NUCLEOTIDE SEQUENCE</scope>
</reference>
<feature type="binding site" evidence="9">
    <location>
        <position position="293"/>
    </location>
    <ligand>
        <name>Mg(2+)</name>
        <dbReference type="ChEBI" id="CHEBI:18420"/>
        <label>2</label>
    </ligand>
</feature>
<keyword evidence="2 11" id="KW-0696">RNA-directed RNA polymerase</keyword>
<feature type="domain" description="RdRp catalytic" evidence="10">
    <location>
        <begin position="278"/>
        <end position="420"/>
    </location>
</feature>
<organism evidence="11 12">
    <name type="scientific">ssRNA phage SRR7976325_22</name>
    <dbReference type="NCBI Taxonomy" id="2786710"/>
    <lineage>
        <taxon>Viruses</taxon>
        <taxon>Riboviria</taxon>
        <taxon>Orthornavirae</taxon>
        <taxon>Lenarviricota</taxon>
        <taxon>Leviviricetes</taxon>
        <taxon>Norzivirales</taxon>
        <taxon>Fiersviridae</taxon>
        <taxon>Yohcadevirus</taxon>
        <taxon>Yohcadevirus borborocola</taxon>
    </lineage>
</organism>
<protein>
    <recommendedName>
        <fullName evidence="1">RNA-directed RNA polymerase</fullName>
        <ecNumber evidence="1">2.7.7.48</ecNumber>
    </recommendedName>
    <alternativeName>
        <fullName evidence="7">RNA replicase beta chain</fullName>
    </alternativeName>
</protein>
<evidence type="ECO:0000256" key="1">
    <source>
        <dbReference type="ARBA" id="ARBA00012494"/>
    </source>
</evidence>
<comment type="catalytic activity">
    <reaction evidence="8">
        <text>RNA(n) + a ribonucleoside 5'-triphosphate = RNA(n+1) + diphosphate</text>
        <dbReference type="Rhea" id="RHEA:21248"/>
        <dbReference type="Rhea" id="RHEA-COMP:14527"/>
        <dbReference type="Rhea" id="RHEA-COMP:17342"/>
        <dbReference type="ChEBI" id="CHEBI:33019"/>
        <dbReference type="ChEBI" id="CHEBI:61557"/>
        <dbReference type="ChEBI" id="CHEBI:140395"/>
        <dbReference type="EC" id="2.7.7.48"/>
    </reaction>
</comment>
<keyword evidence="12" id="KW-1185">Reference proteome</keyword>
<dbReference type="InterPro" id="IPR005093">
    <property type="entry name" value="RNArep_beta"/>
</dbReference>
<evidence type="ECO:0000256" key="2">
    <source>
        <dbReference type="ARBA" id="ARBA00022484"/>
    </source>
</evidence>
<dbReference type="GO" id="GO:0039694">
    <property type="term" value="P:viral RNA genome replication"/>
    <property type="evidence" value="ECO:0007669"/>
    <property type="project" value="InterPro"/>
</dbReference>
<comment type="cofactor">
    <cofactor evidence="9">
        <name>Mg(2+)</name>
        <dbReference type="ChEBI" id="CHEBI:18420"/>
    </cofactor>
    <text evidence="9">Binds 2 Mg(2+) per subunit.</text>
</comment>
<gene>
    <name evidence="11" type="primary">SRR7976325_22_3</name>
</gene>
<evidence type="ECO:0000259" key="10">
    <source>
        <dbReference type="PROSITE" id="PS50522"/>
    </source>
</evidence>
<evidence type="ECO:0000256" key="9">
    <source>
        <dbReference type="PIRSR" id="PIRSR605093-1"/>
    </source>
</evidence>
<dbReference type="Proteomes" id="UP000682428">
    <property type="component" value="Segment"/>
</dbReference>
<dbReference type="Pfam" id="PF03431">
    <property type="entry name" value="RNA_replicase_B"/>
    <property type="match status" value="1"/>
</dbReference>
<dbReference type="PROSITE" id="PS50522">
    <property type="entry name" value="RDRP_PHAGE"/>
    <property type="match status" value="1"/>
</dbReference>
<sequence length="562" mass="62842">MALDTNLRKVASALYEHLNTDIARKCNIFLKHELYGELAAMAVDPADYSCTVVGAEEYRRDSQACNFLRKSRCLTSSDLQPVRAARQKFFESEELCARTNRFFQRMRLIPDWTDCPVEGRLRHILQKAEKIIARVLGPIPSDIKPSFGPGTCFELKGSTSKTLADKFWVTPRCTQPALALFEHYFWPSAWGRSRLASGLALPDSLPGNYFTCVPKTAATHRGICVEPLGNLWLQLGVGAYIKKRLGRVGIHVSPSQEDENPTSFRVNPWIDGQKLHRELARDGSTFDSWATIDLSSASDTVSLELVRWLLPAEWFDLLFTLRCPKTFVPGLSKKGDSLDWDSGEWVELHKFSSMGNGFTFELETLIFAALAAAVSGLKVGHSVYAFGDDILIPREYARDVQAVLECCGFVINRDKSFIEGPFRESCGGDYFLGQDVRSVYSKGLMSSPIEWIALHNAIRQKWPGATLAMKRCIDAVPKMYRKFGPPTLGDVVFHTADESRWDSWSEDSIRWLATVKVLPCRIPVDRWGDEFTVALALCGVSSKGLTPRGRIAGFSITKASIS</sequence>
<keyword evidence="4" id="KW-0548">Nucleotidyltransferase</keyword>
<evidence type="ECO:0000256" key="6">
    <source>
        <dbReference type="ARBA" id="ARBA00022953"/>
    </source>
</evidence>
<accession>A0A8S5L191</accession>
<keyword evidence="9" id="KW-0460">Magnesium</keyword>
<dbReference type="SUPFAM" id="SSF56672">
    <property type="entry name" value="DNA/RNA polymerases"/>
    <property type="match status" value="1"/>
</dbReference>
<dbReference type="GO" id="GO:0003968">
    <property type="term" value="F:RNA-directed RNA polymerase activity"/>
    <property type="evidence" value="ECO:0007669"/>
    <property type="project" value="UniProtKB-KW"/>
</dbReference>
<dbReference type="RefSeq" id="YP_010770030.1">
    <property type="nucleotide sequence ID" value="NC_074140.1"/>
</dbReference>
<feature type="binding site" evidence="9">
    <location>
        <position position="388"/>
    </location>
    <ligand>
        <name>Mg(2+)</name>
        <dbReference type="ChEBI" id="CHEBI:18420"/>
        <label>2</label>
    </ligand>
</feature>
<evidence type="ECO:0000256" key="7">
    <source>
        <dbReference type="ARBA" id="ARBA00030248"/>
    </source>
</evidence>
<dbReference type="KEGG" id="vg:80399216"/>
<feature type="binding site" evidence="9">
    <location>
        <position position="389"/>
    </location>
    <ligand>
        <name>Mg(2+)</name>
        <dbReference type="ChEBI" id="CHEBI:18420"/>
        <label>2</label>
    </ligand>
</feature>
<dbReference type="InterPro" id="IPR043502">
    <property type="entry name" value="DNA/RNA_pol_sf"/>
</dbReference>
<keyword evidence="6" id="KW-0693">Viral RNA replication</keyword>
<evidence type="ECO:0000256" key="8">
    <source>
        <dbReference type="ARBA" id="ARBA00048744"/>
    </source>
</evidence>
<dbReference type="InterPro" id="IPR007096">
    <property type="entry name" value="RNA-dir_Rpol_cat_phage"/>
</dbReference>